<comment type="caution">
    <text evidence="5">The sequence shown here is derived from an EMBL/GenBank/DDBJ whole genome shotgun (WGS) entry which is preliminary data.</text>
</comment>
<feature type="region of interest" description="Disordered" evidence="3">
    <location>
        <begin position="455"/>
        <end position="646"/>
    </location>
</feature>
<keyword evidence="2" id="KW-0175">Coiled coil</keyword>
<evidence type="ECO:0000259" key="4">
    <source>
        <dbReference type="Pfam" id="PF03914"/>
    </source>
</evidence>
<feature type="compositionally biased region" description="Basic and acidic residues" evidence="3">
    <location>
        <begin position="225"/>
        <end position="234"/>
    </location>
</feature>
<sequence>MLCTPEVEKAWRSPSEDLADYISSINEADDSEHGATRFGVDTGVSQSVQRLAVFAHDCETGCCNALRLLLRCKANYWRCRFSCVLQFSCCCLRKLPPHETIDPHTQGLQLTPERASCSEEAAGGWGREAESDAAEGVLWGLLLYVFCPSRVSVYVLTLQGARQVRGKQQGTVYAYSLEYVPTGIRRPCVVDSPWSFPAELIRNSRSSSSASPPMPEMQQFQRQHLQKERRMSGGPCARERCYMVPVRRRSAENIDPTGLQQQAQECMHLRQCSSRTLSDVDICLCGFAPSRVALHKELPAQQQQRKKLQHPLPLPVAEWPVANGPEAQQSLTVQFLLQKVQQQELVIQQQERQQQELQRQVALLQQRARLEAHHLDTPQQQQPLKGPVDEPPPLEVASPSDSRQQRRNQQDHASPRSVLTGNEALRSKSSGHPHSLPDASRVEYYYLDREDSIEEAPSRGASRGASFPRHPTCSIYDLGDEGAPLQLQSLTGTSQEEWLQLTGRCGSPSNSSPVRAAGDSASKDSSEGVSLSQDDGGDDAEESPGEYQDAQEGPASPEDTLKTAQAGTEPQAEPETPDRRLSSARSPGRTGESPRASTFEVAQRYLKSIDRAAKAMEPVKTSPRHQEQQVESQLSGEQAVQESQHGAAGHIAIVDGAHEHFMRGQNDDKYRQQDVQEWQQQQKQSDLRGSAGGTPLRGGKGSGHLAASRTPCPPLPRLFPLIQLEAELEVGEQGALLLHEGATLVRVAVKSESVPPLPPLKAAMQQERERLQEQVKAALQHHHSKEASARRKLRGMLQQPQWLLERVLALLPLVQSKQDKARTAAVTVLQLLLLWRFEEALSQRYSSFVTLLQVLSEDAISALACRALKFSAQLLIKKTEQERQLLSLLVNRLGAPEGKAVYRGLLFLSELIFREEDGPAVARLIGTYLTVFRRFAEFGASLHSDVQQAVCPQRAAAANSKREVALLPPLYLASCCNRLTSLVHSSPGVAAAALQILEGVLSQQPQLRLLLSEREQDLQQTDETVADAPEDEEPLEATEEQAQKATRVASTSEATASFCVYTPEKRDPRYTRAAETRLWELAACSASYHPRIASAAASLVAAYCSNKRSSNNNSSTSPGPAAIDEAAVVETLRGDQVVAAGQIQQKAGRAAPAGRDAERGSDAEGSDEEDFEGDDAFSDEEVDAFLAKQAEQLGGGASEDEDEPESDRESSDGETDAAEGALGDEWSDAEETEEMEGGQTDEEDEAEFMDTLSASGDDNGSSEEEENRSNRKKRKGRGDVDTKLSSLKKQLQRRAIPGSAFADAEGLEELLD</sequence>
<feature type="compositionally biased region" description="Acidic residues" evidence="3">
    <location>
        <begin position="1225"/>
        <end position="1248"/>
    </location>
</feature>
<reference evidence="5 6" key="1">
    <citation type="journal article" date="2016" name="BMC Genomics">
        <title>Comparative genomics reveals Cyclospora cayetanensis possesses coccidia-like metabolism and invasion components but unique surface antigens.</title>
        <authorList>
            <person name="Liu S."/>
            <person name="Wang L."/>
            <person name="Zheng H."/>
            <person name="Xu Z."/>
            <person name="Roellig D.M."/>
            <person name="Li N."/>
            <person name="Frace M.A."/>
            <person name="Tang K."/>
            <person name="Arrowood M.J."/>
            <person name="Moss D.M."/>
            <person name="Zhang L."/>
            <person name="Feng Y."/>
            <person name="Xiao L."/>
        </authorList>
    </citation>
    <scope>NUCLEOTIDE SEQUENCE [LARGE SCALE GENOMIC DNA]</scope>
    <source>
        <strain evidence="5 6">CHN_HEN01</strain>
    </source>
</reference>
<dbReference type="PANTHER" id="PTHR12048:SF0">
    <property type="entry name" value="CCAAT_ENHANCER-BINDING PROTEIN ZETA"/>
    <property type="match status" value="1"/>
</dbReference>
<feature type="region of interest" description="Disordered" evidence="3">
    <location>
        <begin position="375"/>
        <end position="440"/>
    </location>
</feature>
<dbReference type="VEuPathDB" id="ToxoDB:LOC113146610"/>
<feature type="region of interest" description="Disordered" evidence="3">
    <location>
        <begin position="1142"/>
        <end position="1312"/>
    </location>
</feature>
<feature type="compositionally biased region" description="Polar residues" evidence="3">
    <location>
        <begin position="629"/>
        <end position="644"/>
    </location>
</feature>
<dbReference type="EMBL" id="JROU02001420">
    <property type="protein sequence ID" value="OEH76544.1"/>
    <property type="molecule type" value="Genomic_DNA"/>
</dbReference>
<dbReference type="VEuPathDB" id="ToxoDB:LOC34623821"/>
<feature type="compositionally biased region" description="Acidic residues" evidence="3">
    <location>
        <begin position="1198"/>
        <end position="1217"/>
    </location>
</feature>
<evidence type="ECO:0000313" key="5">
    <source>
        <dbReference type="EMBL" id="OEH76544.1"/>
    </source>
</evidence>
<proteinExistence type="inferred from homology"/>
<feature type="coiled-coil region" evidence="2">
    <location>
        <begin position="333"/>
        <end position="367"/>
    </location>
</feature>
<evidence type="ECO:0000256" key="1">
    <source>
        <dbReference type="ARBA" id="ARBA00007797"/>
    </source>
</evidence>
<dbReference type="InParanoid" id="A0A1D3CZC0"/>
<keyword evidence="6" id="KW-1185">Reference proteome</keyword>
<accession>A0A1D3CZC0</accession>
<dbReference type="Proteomes" id="UP000095192">
    <property type="component" value="Unassembled WGS sequence"/>
</dbReference>
<dbReference type="InterPro" id="IPR005612">
    <property type="entry name" value="CCAAT-binding_factor"/>
</dbReference>
<name>A0A1D3CZC0_9EIME</name>
<feature type="domain" description="CCAAT-binding factor" evidence="4">
    <location>
        <begin position="968"/>
        <end position="1096"/>
    </location>
</feature>
<feature type="compositionally biased region" description="Low complexity" evidence="3">
    <location>
        <begin position="675"/>
        <end position="684"/>
    </location>
</feature>
<feature type="compositionally biased region" description="Acidic residues" evidence="3">
    <location>
        <begin position="1164"/>
        <end position="1183"/>
    </location>
</feature>
<feature type="region of interest" description="Disordered" evidence="3">
    <location>
        <begin position="672"/>
        <end position="711"/>
    </location>
</feature>
<feature type="compositionally biased region" description="Acidic residues" evidence="3">
    <location>
        <begin position="535"/>
        <end position="544"/>
    </location>
</feature>
<feature type="compositionally biased region" description="Polar residues" evidence="3">
    <location>
        <begin position="486"/>
        <end position="497"/>
    </location>
</feature>
<evidence type="ECO:0000256" key="3">
    <source>
        <dbReference type="SAM" id="MobiDB-lite"/>
    </source>
</evidence>
<comment type="similarity">
    <text evidence="1">Belongs to the CBF/MAK21 family.</text>
</comment>
<feature type="region of interest" description="Disordered" evidence="3">
    <location>
        <begin position="1018"/>
        <end position="1048"/>
    </location>
</feature>
<dbReference type="VEuPathDB" id="ToxoDB:cyc_07983"/>
<dbReference type="Pfam" id="PF03914">
    <property type="entry name" value="CBF"/>
    <property type="match status" value="1"/>
</dbReference>
<evidence type="ECO:0000313" key="6">
    <source>
        <dbReference type="Proteomes" id="UP000095192"/>
    </source>
</evidence>
<feature type="compositionally biased region" description="Acidic residues" evidence="3">
    <location>
        <begin position="1024"/>
        <end position="1039"/>
    </location>
</feature>
<dbReference type="InterPro" id="IPR040155">
    <property type="entry name" value="CEBPZ/Mak21-like"/>
</dbReference>
<feature type="region of interest" description="Disordered" evidence="3">
    <location>
        <begin position="204"/>
        <end position="234"/>
    </location>
</feature>
<gene>
    <name evidence="5" type="ORF">cyc_07983</name>
</gene>
<dbReference type="PANTHER" id="PTHR12048">
    <property type="entry name" value="CCAAT-BINDING FACTOR-RELATED"/>
    <property type="match status" value="1"/>
</dbReference>
<dbReference type="GO" id="GO:0005634">
    <property type="term" value="C:nucleus"/>
    <property type="evidence" value="ECO:0007669"/>
    <property type="project" value="UniProtKB-ARBA"/>
</dbReference>
<organism evidence="5 6">
    <name type="scientific">Cyclospora cayetanensis</name>
    <dbReference type="NCBI Taxonomy" id="88456"/>
    <lineage>
        <taxon>Eukaryota</taxon>
        <taxon>Sar</taxon>
        <taxon>Alveolata</taxon>
        <taxon>Apicomplexa</taxon>
        <taxon>Conoidasida</taxon>
        <taxon>Coccidia</taxon>
        <taxon>Eucoccidiorida</taxon>
        <taxon>Eimeriorina</taxon>
        <taxon>Eimeriidae</taxon>
        <taxon>Cyclospora</taxon>
    </lineage>
</organism>
<evidence type="ECO:0000256" key="2">
    <source>
        <dbReference type="SAM" id="Coils"/>
    </source>
</evidence>
<feature type="compositionally biased region" description="Gly residues" evidence="3">
    <location>
        <begin position="690"/>
        <end position="702"/>
    </location>
</feature>
<protein>
    <recommendedName>
        <fullName evidence="4">CCAAT-binding factor domain-containing protein</fullName>
    </recommendedName>
</protein>